<dbReference type="EMBL" id="LGUT01001017">
    <property type="protein sequence ID" value="KOG89823.1"/>
    <property type="molecule type" value="Genomic_DNA"/>
</dbReference>
<dbReference type="Pfam" id="PF00440">
    <property type="entry name" value="TetR_N"/>
    <property type="match status" value="1"/>
</dbReference>
<dbReference type="PROSITE" id="PS01081">
    <property type="entry name" value="HTH_TETR_1"/>
    <property type="match status" value="1"/>
</dbReference>
<gene>
    <name evidence="7" type="ORF">ADK38_12145</name>
</gene>
<keyword evidence="3" id="KW-0804">Transcription</keyword>
<dbReference type="InterPro" id="IPR001647">
    <property type="entry name" value="HTH_TetR"/>
</dbReference>
<keyword evidence="2 4" id="KW-0238">DNA-binding</keyword>
<dbReference type="Proteomes" id="UP000037020">
    <property type="component" value="Unassembled WGS sequence"/>
</dbReference>
<dbReference type="PRINTS" id="PR00455">
    <property type="entry name" value="HTHTETR"/>
</dbReference>
<evidence type="ECO:0000256" key="1">
    <source>
        <dbReference type="ARBA" id="ARBA00023015"/>
    </source>
</evidence>
<keyword evidence="1" id="KW-0805">Transcription regulation</keyword>
<proteinExistence type="predicted"/>
<comment type="caution">
    <text evidence="7">The sequence shown here is derived from an EMBL/GenBank/DDBJ whole genome shotgun (WGS) entry which is preliminary data.</text>
</comment>
<keyword evidence="8" id="KW-1185">Reference proteome</keyword>
<reference evidence="7 8" key="1">
    <citation type="submission" date="2015-07" db="EMBL/GenBank/DDBJ databases">
        <authorList>
            <person name="Ju K.-S."/>
            <person name="Doroghazi J.R."/>
            <person name="Metcalf W.W."/>
        </authorList>
    </citation>
    <scope>NUCLEOTIDE SEQUENCE [LARGE SCALE GENOMIC DNA]</scope>
    <source>
        <strain evidence="7 8">NRRL B-3589</strain>
    </source>
</reference>
<protein>
    <recommendedName>
        <fullName evidence="6">HTH tetR-type domain-containing protein</fullName>
    </recommendedName>
</protein>
<evidence type="ECO:0000256" key="4">
    <source>
        <dbReference type="PROSITE-ProRule" id="PRU00335"/>
    </source>
</evidence>
<dbReference type="InterPro" id="IPR009057">
    <property type="entry name" value="Homeodomain-like_sf"/>
</dbReference>
<dbReference type="RefSeq" id="WP_030887337.1">
    <property type="nucleotide sequence ID" value="NZ_JBIRHZ010000002.1"/>
</dbReference>
<dbReference type="PROSITE" id="PS50977">
    <property type="entry name" value="HTH_TETR_2"/>
    <property type="match status" value="1"/>
</dbReference>
<feature type="DNA-binding region" description="H-T-H motif" evidence="4">
    <location>
        <begin position="27"/>
        <end position="46"/>
    </location>
</feature>
<dbReference type="Gene3D" id="1.10.10.60">
    <property type="entry name" value="Homeodomain-like"/>
    <property type="match status" value="1"/>
</dbReference>
<organism evidence="7 8">
    <name type="scientific">Streptomyces varsoviensis</name>
    <dbReference type="NCBI Taxonomy" id="67373"/>
    <lineage>
        <taxon>Bacteria</taxon>
        <taxon>Bacillati</taxon>
        <taxon>Actinomycetota</taxon>
        <taxon>Actinomycetes</taxon>
        <taxon>Kitasatosporales</taxon>
        <taxon>Streptomycetaceae</taxon>
        <taxon>Streptomyces</taxon>
    </lineage>
</organism>
<dbReference type="InterPro" id="IPR036271">
    <property type="entry name" value="Tet_transcr_reg_TetR-rel_C_sf"/>
</dbReference>
<dbReference type="SUPFAM" id="SSF48498">
    <property type="entry name" value="Tetracyclin repressor-like, C-terminal domain"/>
    <property type="match status" value="1"/>
</dbReference>
<evidence type="ECO:0000256" key="5">
    <source>
        <dbReference type="SAM" id="MobiDB-lite"/>
    </source>
</evidence>
<evidence type="ECO:0000256" key="2">
    <source>
        <dbReference type="ARBA" id="ARBA00023125"/>
    </source>
</evidence>
<feature type="domain" description="HTH tetR-type" evidence="6">
    <location>
        <begin position="4"/>
        <end position="64"/>
    </location>
</feature>
<evidence type="ECO:0000259" key="6">
    <source>
        <dbReference type="PROSITE" id="PS50977"/>
    </source>
</evidence>
<name>A0ABR5J8Q1_9ACTN</name>
<dbReference type="Pfam" id="PF02909">
    <property type="entry name" value="TetR_C_1"/>
    <property type="match status" value="1"/>
</dbReference>
<sequence length="237" mass="25715">MATRIDREQVVGTALRVLNDVGLEGLTLRRIANELGVQAPALYWHVKSKQDLLDEMATELLRRAALDFDEAREGGGGEDIGASGASGGDRTGEGSAPGWQEPYAQAMRSLRRVLLRYRDGGKVFGGTRFRGTEYGAHMDRQFAALTEAGFELRAAARAVMTAYAYTIGYVVEEQSTRGDMVTGEGGFDVDVRAERLREHPLAAAAGYEMFTEYDDGFEAGLAAIAAGVEATLLRKNR</sequence>
<dbReference type="InterPro" id="IPR023772">
    <property type="entry name" value="DNA-bd_HTH_TetR-type_CS"/>
</dbReference>
<accession>A0ABR5J8Q1</accession>
<evidence type="ECO:0000313" key="7">
    <source>
        <dbReference type="EMBL" id="KOG89823.1"/>
    </source>
</evidence>
<dbReference type="InterPro" id="IPR004111">
    <property type="entry name" value="Repressor_TetR_C"/>
</dbReference>
<dbReference type="Gene3D" id="1.10.357.10">
    <property type="entry name" value="Tetracycline Repressor, domain 2"/>
    <property type="match status" value="1"/>
</dbReference>
<feature type="region of interest" description="Disordered" evidence="5">
    <location>
        <begin position="72"/>
        <end position="101"/>
    </location>
</feature>
<evidence type="ECO:0000313" key="8">
    <source>
        <dbReference type="Proteomes" id="UP000037020"/>
    </source>
</evidence>
<dbReference type="SUPFAM" id="SSF46689">
    <property type="entry name" value="Homeodomain-like"/>
    <property type="match status" value="1"/>
</dbReference>
<evidence type="ECO:0000256" key="3">
    <source>
        <dbReference type="ARBA" id="ARBA00023163"/>
    </source>
</evidence>